<comment type="caution">
    <text evidence="1">The sequence shown here is derived from an EMBL/GenBank/DDBJ whole genome shotgun (WGS) entry which is preliminary data.</text>
</comment>
<dbReference type="EMBL" id="BJWL01000011">
    <property type="protein sequence ID" value="GFY96630.1"/>
    <property type="molecule type" value="Genomic_DNA"/>
</dbReference>
<gene>
    <name evidence="1" type="ORF">Acr_11g0009360</name>
</gene>
<accession>A0A7J0FD50</accession>
<keyword evidence="2" id="KW-1185">Reference proteome</keyword>
<sequence>MFDSGDAWFDSGNGEFDLTGTLPSLLRTRLRPDRGKFPARFFLKSADSRFLGDPPPQGRFLQLCGGVQHFLVCWHDVLILMIHGFPMMICSELTETYSSIIRAVQLHTQRCHVFFTLGELVWTLSLGPDLLLAISMVCRPKRAYQVSLLLDSGMSTRPD</sequence>
<name>A0A7J0FD50_9ERIC</name>
<dbReference type="Proteomes" id="UP000585474">
    <property type="component" value="Unassembled WGS sequence"/>
</dbReference>
<organism evidence="1 2">
    <name type="scientific">Actinidia rufa</name>
    <dbReference type="NCBI Taxonomy" id="165716"/>
    <lineage>
        <taxon>Eukaryota</taxon>
        <taxon>Viridiplantae</taxon>
        <taxon>Streptophyta</taxon>
        <taxon>Embryophyta</taxon>
        <taxon>Tracheophyta</taxon>
        <taxon>Spermatophyta</taxon>
        <taxon>Magnoliopsida</taxon>
        <taxon>eudicotyledons</taxon>
        <taxon>Gunneridae</taxon>
        <taxon>Pentapetalae</taxon>
        <taxon>asterids</taxon>
        <taxon>Ericales</taxon>
        <taxon>Actinidiaceae</taxon>
        <taxon>Actinidia</taxon>
    </lineage>
</organism>
<proteinExistence type="predicted"/>
<protein>
    <submittedName>
        <fullName evidence="1">Uncharacterized protein</fullName>
    </submittedName>
</protein>
<reference evidence="1 2" key="1">
    <citation type="submission" date="2019-07" db="EMBL/GenBank/DDBJ databases">
        <title>De Novo Assembly of kiwifruit Actinidia rufa.</title>
        <authorList>
            <person name="Sugita-Konishi S."/>
            <person name="Sato K."/>
            <person name="Mori E."/>
            <person name="Abe Y."/>
            <person name="Kisaki G."/>
            <person name="Hamano K."/>
            <person name="Suezawa K."/>
            <person name="Otani M."/>
            <person name="Fukuda T."/>
            <person name="Manabe T."/>
            <person name="Gomi K."/>
            <person name="Tabuchi M."/>
            <person name="Akimitsu K."/>
            <person name="Kataoka I."/>
        </authorList>
    </citation>
    <scope>NUCLEOTIDE SEQUENCE [LARGE SCALE GENOMIC DNA]</scope>
    <source>
        <strain evidence="2">cv. Fuchu</strain>
    </source>
</reference>
<evidence type="ECO:0000313" key="1">
    <source>
        <dbReference type="EMBL" id="GFY96630.1"/>
    </source>
</evidence>
<evidence type="ECO:0000313" key="2">
    <source>
        <dbReference type="Proteomes" id="UP000585474"/>
    </source>
</evidence>
<dbReference type="AlphaFoldDB" id="A0A7J0FD50"/>